<name>Q13V60_PARXL</name>
<dbReference type="Proteomes" id="UP000001817">
    <property type="component" value="Chromosome 1"/>
</dbReference>
<reference evidence="1 2" key="1">
    <citation type="journal article" date="2006" name="Proc. Natl. Acad. Sci. U.S.A.">
        <title>Burkholderia xenovorans LB400 harbors a multi-replicon, 9.73-Mbp genome shaped for versatility.</title>
        <authorList>
            <person name="Chain P.S."/>
            <person name="Denef V.J."/>
            <person name="Konstantinidis K.T."/>
            <person name="Vergez L.M."/>
            <person name="Agullo L."/>
            <person name="Reyes V.L."/>
            <person name="Hauser L."/>
            <person name="Cordova M."/>
            <person name="Gomez L."/>
            <person name="Gonzalez M."/>
            <person name="Land M."/>
            <person name="Lao V."/>
            <person name="Larimer F."/>
            <person name="LiPuma J.J."/>
            <person name="Mahenthiralingam E."/>
            <person name="Malfatti S.A."/>
            <person name="Marx C.J."/>
            <person name="Parnell J.J."/>
            <person name="Ramette A."/>
            <person name="Richardson P."/>
            <person name="Seeger M."/>
            <person name="Smith D."/>
            <person name="Spilker T."/>
            <person name="Sul W.J."/>
            <person name="Tsoi T.V."/>
            <person name="Ulrich L.E."/>
            <person name="Zhulin I.B."/>
            <person name="Tiedje J.M."/>
        </authorList>
    </citation>
    <scope>NUCLEOTIDE SEQUENCE [LARGE SCALE GENOMIC DNA]</scope>
    <source>
        <strain evidence="1 2">LB400</strain>
    </source>
</reference>
<accession>Q13V60</accession>
<protein>
    <submittedName>
        <fullName evidence="1">Uncharacterized protein</fullName>
    </submittedName>
</protein>
<evidence type="ECO:0000313" key="1">
    <source>
        <dbReference type="EMBL" id="ABE32029.1"/>
    </source>
</evidence>
<keyword evidence="2" id="KW-1185">Reference proteome</keyword>
<proteinExistence type="predicted"/>
<dbReference type="EMBL" id="CP000270">
    <property type="protein sequence ID" value="ABE32029.1"/>
    <property type="molecule type" value="Genomic_DNA"/>
</dbReference>
<dbReference type="KEGG" id="bxe:Bxe_A0916"/>
<sequence>MQFRPIHLVSQIGLNTKIGACANMRRAPDARAPMLHRATAQLLRIARLALFVEKGTNMLRQFGTQKLDASGFRIRAKDFIRGRNFRWFGIHDLSPLQTDYLPRSPFYTRA</sequence>
<evidence type="ECO:0000313" key="2">
    <source>
        <dbReference type="Proteomes" id="UP000001817"/>
    </source>
</evidence>
<gene>
    <name evidence="1" type="ORF">Bxe_A0916</name>
</gene>
<dbReference type="AlphaFoldDB" id="Q13V60"/>
<organism evidence="1 2">
    <name type="scientific">Paraburkholderia xenovorans (strain LB400)</name>
    <dbReference type="NCBI Taxonomy" id="266265"/>
    <lineage>
        <taxon>Bacteria</taxon>
        <taxon>Pseudomonadati</taxon>
        <taxon>Pseudomonadota</taxon>
        <taxon>Betaproteobacteria</taxon>
        <taxon>Burkholderiales</taxon>
        <taxon>Burkholderiaceae</taxon>
        <taxon>Paraburkholderia</taxon>
    </lineage>
</organism>